<dbReference type="GO" id="GO:0005524">
    <property type="term" value="F:ATP binding"/>
    <property type="evidence" value="ECO:0007669"/>
    <property type="project" value="UniProtKB-UniRule"/>
</dbReference>
<dbReference type="InterPro" id="IPR011009">
    <property type="entry name" value="Kinase-like_dom_sf"/>
</dbReference>
<dbReference type="SMART" id="SM00220">
    <property type="entry name" value="S_TKc"/>
    <property type="match status" value="1"/>
</dbReference>
<evidence type="ECO:0000313" key="9">
    <source>
        <dbReference type="EMBL" id="CED84355.1"/>
    </source>
</evidence>
<feature type="binding site" evidence="6">
    <location>
        <position position="224"/>
    </location>
    <ligand>
        <name>ATP</name>
        <dbReference type="ChEBI" id="CHEBI:30616"/>
    </ligand>
</feature>
<dbReference type="InterPro" id="IPR000719">
    <property type="entry name" value="Prot_kinase_dom"/>
</dbReference>
<feature type="region of interest" description="Disordered" evidence="7">
    <location>
        <begin position="135"/>
        <end position="156"/>
    </location>
</feature>
<evidence type="ECO:0000259" key="8">
    <source>
        <dbReference type="PROSITE" id="PS50011"/>
    </source>
</evidence>
<dbReference type="PANTHER" id="PTHR48016:SF4">
    <property type="entry name" value="PROTEIN KINASE DOMAIN-CONTAINING PROTEIN"/>
    <property type="match status" value="1"/>
</dbReference>
<dbReference type="InterPro" id="IPR017441">
    <property type="entry name" value="Protein_kinase_ATP_BS"/>
</dbReference>
<dbReference type="Pfam" id="PF00069">
    <property type="entry name" value="Pkinase"/>
    <property type="match status" value="1"/>
</dbReference>
<keyword evidence="2" id="KW-0808">Transferase</keyword>
<name>A0A0F7SV18_PHARH</name>
<dbReference type="InterPro" id="IPR050538">
    <property type="entry name" value="MAP_kinase_kinase_kinase"/>
</dbReference>
<evidence type="ECO:0000256" key="3">
    <source>
        <dbReference type="ARBA" id="ARBA00022741"/>
    </source>
</evidence>
<dbReference type="GO" id="GO:0004709">
    <property type="term" value="F:MAP kinase kinase kinase activity"/>
    <property type="evidence" value="ECO:0007669"/>
    <property type="project" value="TreeGrafter"/>
</dbReference>
<dbReference type="PRINTS" id="PR00109">
    <property type="entry name" value="TYRKINASE"/>
</dbReference>
<reference evidence="9" key="1">
    <citation type="submission" date="2014-08" db="EMBL/GenBank/DDBJ databases">
        <authorList>
            <person name="Sharma Rahul"/>
            <person name="Thines Marco"/>
        </authorList>
    </citation>
    <scope>NUCLEOTIDE SEQUENCE</scope>
</reference>
<evidence type="ECO:0000256" key="4">
    <source>
        <dbReference type="ARBA" id="ARBA00022777"/>
    </source>
</evidence>
<sequence>MTHTIESAHLRPSSLDSTPVQILSSAKMVRPKRASLPDSPRLVKSGMRSFSLDAPAAFNIEPYVIETPTRSLVKISKINPMSSLNQKHQDCAEVTLDVHSSLIISSMPHLAEERNRQRALANPLKRLRSSIGRPSVSSFSIRSTGGSPIRPQDPFSPKRLAIDKETNLSVSFPQIPTLSRREIVIKENKKPDVKYVLGNRIGKGQFGTVYRALNFATGETVAIKQISLDGLKEKEVDHLMEEVNIFKRLDHPAIVKYLGMVRDRTTLNIVLEYVENGSLGSTIQSFGKLDEKLVAGYVIKILEGLSYLHDQKVVHCDLKAANILTTKTGNVKLTDFGVSLCLASVEKTRRNDVAGTPNWMAPEVIEMQGTSTASDIWSLGCTIIELLTGKPPFAEIKNGLAVLYHIVEGGPPEIPEGCSTALAAFLSQCFEKDPTKRPTAKFLFNHAWLQEQVEIFESSNKDSIPFFRRLSLDVASPTKTTRWRSPSLPDLNPLNDTDQHIREPLHTLIPKDPLLAPLSSFLNRPPRYKFIKWIQRRSRRLSILSTKRPILPSRNSNISSSDALDET</sequence>
<evidence type="ECO:0000256" key="2">
    <source>
        <dbReference type="ARBA" id="ARBA00022679"/>
    </source>
</evidence>
<keyword evidence="1" id="KW-0723">Serine/threonine-protein kinase</keyword>
<keyword evidence="5 6" id="KW-0067">ATP-binding</keyword>
<evidence type="ECO:0000256" key="1">
    <source>
        <dbReference type="ARBA" id="ARBA00022527"/>
    </source>
</evidence>
<dbReference type="CDD" id="cd06627">
    <property type="entry name" value="STKc_Cdc7_like"/>
    <property type="match status" value="1"/>
</dbReference>
<feature type="domain" description="Protein kinase" evidence="8">
    <location>
        <begin position="195"/>
        <end position="449"/>
    </location>
</feature>
<dbReference type="AlphaFoldDB" id="A0A0F7SV18"/>
<organism evidence="9">
    <name type="scientific">Phaffia rhodozyma</name>
    <name type="common">Yeast</name>
    <name type="synonym">Xanthophyllomyces dendrorhous</name>
    <dbReference type="NCBI Taxonomy" id="264483"/>
    <lineage>
        <taxon>Eukaryota</taxon>
        <taxon>Fungi</taxon>
        <taxon>Dikarya</taxon>
        <taxon>Basidiomycota</taxon>
        <taxon>Agaricomycotina</taxon>
        <taxon>Tremellomycetes</taxon>
        <taxon>Cystofilobasidiales</taxon>
        <taxon>Mrakiaceae</taxon>
        <taxon>Phaffia</taxon>
    </lineage>
</organism>
<keyword evidence="3 6" id="KW-0547">Nucleotide-binding</keyword>
<dbReference type="EMBL" id="LN483157">
    <property type="protein sequence ID" value="CED84355.1"/>
    <property type="molecule type" value="Genomic_DNA"/>
</dbReference>
<dbReference type="InterPro" id="IPR001245">
    <property type="entry name" value="Ser-Thr/Tyr_kinase_cat_dom"/>
</dbReference>
<keyword evidence="4 9" id="KW-0418">Kinase</keyword>
<dbReference type="InterPro" id="IPR008271">
    <property type="entry name" value="Ser/Thr_kinase_AS"/>
</dbReference>
<accession>A0A0F7SV18</accession>
<dbReference type="FunFam" id="3.30.200.20:FF:000042">
    <property type="entry name" value="Aurora kinase A"/>
    <property type="match status" value="1"/>
</dbReference>
<protein>
    <submittedName>
        <fullName evidence="9">Pkinase-domain-containing protein</fullName>
    </submittedName>
</protein>
<dbReference type="SUPFAM" id="SSF56112">
    <property type="entry name" value="Protein kinase-like (PK-like)"/>
    <property type="match status" value="1"/>
</dbReference>
<evidence type="ECO:0000256" key="6">
    <source>
        <dbReference type="PROSITE-ProRule" id="PRU10141"/>
    </source>
</evidence>
<dbReference type="GO" id="GO:0005737">
    <property type="term" value="C:cytoplasm"/>
    <property type="evidence" value="ECO:0007669"/>
    <property type="project" value="TreeGrafter"/>
</dbReference>
<dbReference type="PROSITE" id="PS00108">
    <property type="entry name" value="PROTEIN_KINASE_ST"/>
    <property type="match status" value="1"/>
</dbReference>
<dbReference type="PANTHER" id="PTHR48016">
    <property type="entry name" value="MAP KINASE KINASE KINASE SSK2-RELATED-RELATED"/>
    <property type="match status" value="1"/>
</dbReference>
<evidence type="ECO:0000256" key="5">
    <source>
        <dbReference type="ARBA" id="ARBA00022840"/>
    </source>
</evidence>
<dbReference type="Gene3D" id="1.10.510.10">
    <property type="entry name" value="Transferase(Phosphotransferase) domain 1"/>
    <property type="match status" value="1"/>
</dbReference>
<evidence type="ECO:0000256" key="7">
    <source>
        <dbReference type="SAM" id="MobiDB-lite"/>
    </source>
</evidence>
<feature type="compositionally biased region" description="Polar residues" evidence="7">
    <location>
        <begin position="135"/>
        <end position="146"/>
    </location>
</feature>
<dbReference type="PROSITE" id="PS00107">
    <property type="entry name" value="PROTEIN_KINASE_ATP"/>
    <property type="match status" value="1"/>
</dbReference>
<dbReference type="PROSITE" id="PS50011">
    <property type="entry name" value="PROTEIN_KINASE_DOM"/>
    <property type="match status" value="1"/>
</dbReference>
<proteinExistence type="predicted"/>